<protein>
    <submittedName>
        <fullName evidence="2">Uncharacterized protein</fullName>
    </submittedName>
</protein>
<gene>
    <name evidence="2" type="ORF">GOARA_064_01890</name>
</gene>
<evidence type="ECO:0000256" key="1">
    <source>
        <dbReference type="SAM" id="Phobius"/>
    </source>
</evidence>
<reference evidence="2 3" key="1">
    <citation type="submission" date="2011-11" db="EMBL/GenBank/DDBJ databases">
        <title>Whole genome shotgun sequence of Gordonia araii NBRC 100433.</title>
        <authorList>
            <person name="Yoshida Y."/>
            <person name="Hosoyama A."/>
            <person name="Tsuchikane K."/>
            <person name="Katsumata H."/>
            <person name="Yamazaki S."/>
            <person name="Fujita N."/>
        </authorList>
    </citation>
    <scope>NUCLEOTIDE SEQUENCE [LARGE SCALE GENOMIC DNA]</scope>
    <source>
        <strain evidence="2 3">NBRC 100433</strain>
    </source>
</reference>
<dbReference type="AlphaFoldDB" id="G7H5R2"/>
<evidence type="ECO:0000313" key="3">
    <source>
        <dbReference type="Proteomes" id="UP000035088"/>
    </source>
</evidence>
<keyword evidence="3" id="KW-1185">Reference proteome</keyword>
<organism evidence="2 3">
    <name type="scientific">Gordonia araii NBRC 100433</name>
    <dbReference type="NCBI Taxonomy" id="1073574"/>
    <lineage>
        <taxon>Bacteria</taxon>
        <taxon>Bacillati</taxon>
        <taxon>Actinomycetota</taxon>
        <taxon>Actinomycetes</taxon>
        <taxon>Mycobacteriales</taxon>
        <taxon>Gordoniaceae</taxon>
        <taxon>Gordonia</taxon>
    </lineage>
</organism>
<feature type="transmembrane region" description="Helical" evidence="1">
    <location>
        <begin position="145"/>
        <end position="165"/>
    </location>
</feature>
<keyword evidence="1" id="KW-0472">Membrane</keyword>
<dbReference type="STRING" id="1073574.GOARA_064_01890"/>
<feature type="transmembrane region" description="Helical" evidence="1">
    <location>
        <begin position="212"/>
        <end position="245"/>
    </location>
</feature>
<keyword evidence="1" id="KW-1133">Transmembrane helix</keyword>
<evidence type="ECO:0000313" key="2">
    <source>
        <dbReference type="EMBL" id="GAB11187.1"/>
    </source>
</evidence>
<dbReference type="Proteomes" id="UP000035088">
    <property type="component" value="Unassembled WGS sequence"/>
</dbReference>
<sequence>MDDHLVKKLVGVIVGASIAIPLILLMFIGPASRGAPHDLPIGVVGPPAMVTKMGATLEARQPGAFEVRSFASAEELHEAVRDREVYGGVVPGPDPSTVIASGAGPAAAQLITQLGARIAAGGGPGAPEPRVVDVAPPAPDDPRGAGFAAMVMPVFMAGAILGIALPQLTRRAGLTAALLPVGAAAIGGASVGAAMAVGVLPGGFWSQAFAMSTGILAIGAAIAGLVTLVGVGGIGVAVVLFMLIGMPLAGIGSPPEFLPGIWASVGQWLPLGATGTALRGAAFFADGKLIGAGSAQAFAALVLWIAVGYALLGLAHRRRERVAVDD</sequence>
<name>G7H5R2_9ACTN</name>
<dbReference type="RefSeq" id="WP_007323262.1">
    <property type="nucleotide sequence ID" value="NZ_BAEE01000064.1"/>
</dbReference>
<dbReference type="EMBL" id="BAEE01000064">
    <property type="protein sequence ID" value="GAB11187.1"/>
    <property type="molecule type" value="Genomic_DNA"/>
</dbReference>
<feature type="transmembrane region" description="Helical" evidence="1">
    <location>
        <begin position="290"/>
        <end position="312"/>
    </location>
</feature>
<feature type="transmembrane region" description="Helical" evidence="1">
    <location>
        <begin position="177"/>
        <end position="200"/>
    </location>
</feature>
<keyword evidence="1" id="KW-0812">Transmembrane</keyword>
<feature type="transmembrane region" description="Helical" evidence="1">
    <location>
        <begin position="9"/>
        <end position="29"/>
    </location>
</feature>
<accession>G7H5R2</accession>
<comment type="caution">
    <text evidence="2">The sequence shown here is derived from an EMBL/GenBank/DDBJ whole genome shotgun (WGS) entry which is preliminary data.</text>
</comment>
<dbReference type="OrthoDB" id="2151407at2"/>
<proteinExistence type="predicted"/>